<feature type="transmembrane region" description="Helical" evidence="1">
    <location>
        <begin position="254"/>
        <end position="271"/>
    </location>
</feature>
<gene>
    <name evidence="3" type="ORF">OLEA9_A056384</name>
</gene>
<proteinExistence type="predicted"/>
<dbReference type="InterPro" id="IPR043502">
    <property type="entry name" value="DNA/RNA_pol_sf"/>
</dbReference>
<dbReference type="Pfam" id="PF07727">
    <property type="entry name" value="RVT_2"/>
    <property type="match status" value="1"/>
</dbReference>
<evidence type="ECO:0000259" key="2">
    <source>
        <dbReference type="Pfam" id="PF07727"/>
    </source>
</evidence>
<dbReference type="SUPFAM" id="SSF56672">
    <property type="entry name" value="DNA/RNA polymerases"/>
    <property type="match status" value="1"/>
</dbReference>
<reference evidence="3 4" key="1">
    <citation type="submission" date="2019-12" db="EMBL/GenBank/DDBJ databases">
        <authorList>
            <person name="Alioto T."/>
            <person name="Alioto T."/>
            <person name="Gomez Garrido J."/>
        </authorList>
    </citation>
    <scope>NUCLEOTIDE SEQUENCE [LARGE SCALE GENOMIC DNA]</scope>
</reference>
<dbReference type="InterPro" id="IPR013103">
    <property type="entry name" value="RVT_2"/>
</dbReference>
<evidence type="ECO:0000313" key="4">
    <source>
        <dbReference type="Proteomes" id="UP000594638"/>
    </source>
</evidence>
<dbReference type="OrthoDB" id="1711174at2759"/>
<evidence type="ECO:0000256" key="1">
    <source>
        <dbReference type="SAM" id="Phobius"/>
    </source>
</evidence>
<keyword evidence="1" id="KW-0812">Transmembrane</keyword>
<comment type="caution">
    <text evidence="3">The sequence shown here is derived from an EMBL/GenBank/DDBJ whole genome shotgun (WGS) entry which is preliminary data.</text>
</comment>
<keyword evidence="4" id="KW-1185">Reference proteome</keyword>
<sequence>MDVENAFLHGDLKEDIYITSPPDLFSSSSQVCKLKKSLYRLKQAPRAWFEKFRSTLLQLSFIQSQYDSSLFLCKTSTDIVLLLGYVDDIVIAGTDSGLITQLQQHLQASFHMKNLGPLTYFLGLEVHTDSTGIFLNQHKYIQDLITLAGLQDSSSVDTPLEVNVKYRREEGELLPDPTIFRQLVGSLNYLTITRPDISFAVQQVSQFMQTPRHLHLVAVRRIIRYLQGTPHRGFFSLLGLLFVLLHLVMQIGPVALILVVPLWVGVCFLVIL</sequence>
<dbReference type="PANTHER" id="PTHR11439:SF497">
    <property type="entry name" value="CYSTEINE-RICH RLK (RECEPTOR-LIKE PROTEIN KINASE) 8"/>
    <property type="match status" value="1"/>
</dbReference>
<feature type="domain" description="Reverse transcriptase Ty1/copia-type" evidence="2">
    <location>
        <begin position="1"/>
        <end position="161"/>
    </location>
</feature>
<dbReference type="PANTHER" id="PTHR11439">
    <property type="entry name" value="GAG-POL-RELATED RETROTRANSPOSON"/>
    <property type="match status" value="1"/>
</dbReference>
<keyword evidence="1" id="KW-0472">Membrane</keyword>
<dbReference type="EMBL" id="CACTIH010001956">
    <property type="protein sequence ID" value="CAA2969944.1"/>
    <property type="molecule type" value="Genomic_DNA"/>
</dbReference>
<keyword evidence="1" id="KW-1133">Transmembrane helix</keyword>
<dbReference type="Proteomes" id="UP000594638">
    <property type="component" value="Unassembled WGS sequence"/>
</dbReference>
<protein>
    <submittedName>
        <fullName evidence="3">Retrovirus-related Pol poly from transposon TNT 1-94</fullName>
    </submittedName>
</protein>
<dbReference type="Gramene" id="OE9A056384T1">
    <property type="protein sequence ID" value="OE9A056384C1"/>
    <property type="gene ID" value="OE9A056384"/>
</dbReference>
<organism evidence="3 4">
    <name type="scientific">Olea europaea subsp. europaea</name>
    <dbReference type="NCBI Taxonomy" id="158383"/>
    <lineage>
        <taxon>Eukaryota</taxon>
        <taxon>Viridiplantae</taxon>
        <taxon>Streptophyta</taxon>
        <taxon>Embryophyta</taxon>
        <taxon>Tracheophyta</taxon>
        <taxon>Spermatophyta</taxon>
        <taxon>Magnoliopsida</taxon>
        <taxon>eudicotyledons</taxon>
        <taxon>Gunneridae</taxon>
        <taxon>Pentapetalae</taxon>
        <taxon>asterids</taxon>
        <taxon>lamiids</taxon>
        <taxon>Lamiales</taxon>
        <taxon>Oleaceae</taxon>
        <taxon>Oleeae</taxon>
        <taxon>Olea</taxon>
    </lineage>
</organism>
<dbReference type="AlphaFoldDB" id="A0A8S0QVD1"/>
<name>A0A8S0QVD1_OLEEU</name>
<evidence type="ECO:0000313" key="3">
    <source>
        <dbReference type="EMBL" id="CAA2969944.1"/>
    </source>
</evidence>
<accession>A0A8S0QVD1</accession>